<feature type="compositionally biased region" description="Acidic residues" evidence="12">
    <location>
        <begin position="55"/>
        <end position="69"/>
    </location>
</feature>
<dbReference type="AlphaFoldDB" id="A0A672ZFD9"/>
<feature type="region of interest" description="Disordered" evidence="12">
    <location>
        <begin position="10"/>
        <end position="154"/>
    </location>
</feature>
<dbReference type="InterPro" id="IPR036236">
    <property type="entry name" value="Znf_C2H2_sf"/>
</dbReference>
<evidence type="ECO:0000256" key="8">
    <source>
        <dbReference type="ARBA" id="ARBA00023125"/>
    </source>
</evidence>
<feature type="domain" description="C2H2-type" evidence="13">
    <location>
        <begin position="239"/>
        <end position="266"/>
    </location>
</feature>
<dbReference type="SUPFAM" id="SSF57667">
    <property type="entry name" value="beta-beta-alpha zinc fingers"/>
    <property type="match status" value="2"/>
</dbReference>
<keyword evidence="8" id="KW-0238">DNA-binding</keyword>
<evidence type="ECO:0000256" key="4">
    <source>
        <dbReference type="ARBA" id="ARBA00022737"/>
    </source>
</evidence>
<feature type="domain" description="C2H2-type" evidence="13">
    <location>
        <begin position="190"/>
        <end position="217"/>
    </location>
</feature>
<dbReference type="Proteomes" id="UP000472271">
    <property type="component" value="Chromosome 11"/>
</dbReference>
<feature type="domain" description="C2H2-type" evidence="13">
    <location>
        <begin position="162"/>
        <end position="189"/>
    </location>
</feature>
<feature type="compositionally biased region" description="Basic and acidic residues" evidence="12">
    <location>
        <begin position="140"/>
        <end position="154"/>
    </location>
</feature>
<dbReference type="FunFam" id="3.30.160.60:FF:001618">
    <property type="entry name" value="Zinc finger protein 16"/>
    <property type="match status" value="1"/>
</dbReference>
<evidence type="ECO:0000256" key="6">
    <source>
        <dbReference type="ARBA" id="ARBA00022833"/>
    </source>
</evidence>
<dbReference type="PROSITE" id="PS00028">
    <property type="entry name" value="ZINC_FINGER_C2H2_1"/>
    <property type="match status" value="4"/>
</dbReference>
<dbReference type="FunFam" id="3.30.160.60:FF:000690">
    <property type="entry name" value="Zinc finger protein 354C"/>
    <property type="match status" value="1"/>
</dbReference>
<evidence type="ECO:0000256" key="2">
    <source>
        <dbReference type="ARBA" id="ARBA00006991"/>
    </source>
</evidence>
<dbReference type="Pfam" id="PF00096">
    <property type="entry name" value="zf-C2H2"/>
    <property type="match status" value="3"/>
</dbReference>
<comment type="similarity">
    <text evidence="2">Belongs to the krueppel C2H2-type zinc-finger protein family.</text>
</comment>
<evidence type="ECO:0000256" key="5">
    <source>
        <dbReference type="ARBA" id="ARBA00022771"/>
    </source>
</evidence>
<protein>
    <recommendedName>
        <fullName evidence="13">C2H2-type domain-containing protein</fullName>
    </recommendedName>
</protein>
<dbReference type="PROSITE" id="PS50157">
    <property type="entry name" value="ZINC_FINGER_C2H2_2"/>
    <property type="match status" value="4"/>
</dbReference>
<dbReference type="FunFam" id="3.30.160.60:FF:000151">
    <property type="entry name" value="Zinc finger and SCAN domain-containing 21"/>
    <property type="match status" value="1"/>
</dbReference>
<dbReference type="InterPro" id="IPR013087">
    <property type="entry name" value="Znf_C2H2_type"/>
</dbReference>
<dbReference type="Ensembl" id="ENSSORT00005016036.1">
    <property type="protein sequence ID" value="ENSSORP00005015544.1"/>
    <property type="gene ID" value="ENSSORG00005007888.1"/>
</dbReference>
<dbReference type="GO" id="GO:0008270">
    <property type="term" value="F:zinc ion binding"/>
    <property type="evidence" value="ECO:0007669"/>
    <property type="project" value="UniProtKB-KW"/>
</dbReference>
<dbReference type="SMART" id="SM00355">
    <property type="entry name" value="ZnF_C2H2"/>
    <property type="match status" value="4"/>
</dbReference>
<feature type="compositionally biased region" description="Polar residues" evidence="12">
    <location>
        <begin position="80"/>
        <end position="89"/>
    </location>
</feature>
<reference evidence="14" key="3">
    <citation type="submission" date="2025-09" db="UniProtKB">
        <authorList>
            <consortium name="Ensembl"/>
        </authorList>
    </citation>
    <scope>IDENTIFICATION</scope>
</reference>
<dbReference type="InterPro" id="IPR050717">
    <property type="entry name" value="C2H2-ZF_Transcription_Reg"/>
</dbReference>
<keyword evidence="15" id="KW-1185">Reference proteome</keyword>
<reference evidence="14" key="2">
    <citation type="submission" date="2025-08" db="UniProtKB">
        <authorList>
            <consortium name="Ensembl"/>
        </authorList>
    </citation>
    <scope>IDENTIFICATION</scope>
</reference>
<evidence type="ECO:0000313" key="15">
    <source>
        <dbReference type="Proteomes" id="UP000472271"/>
    </source>
</evidence>
<dbReference type="PANTHER" id="PTHR14196">
    <property type="entry name" value="ODD-SKIPPED - RELATED"/>
    <property type="match status" value="1"/>
</dbReference>
<feature type="domain" description="C2H2-type" evidence="13">
    <location>
        <begin position="267"/>
        <end position="294"/>
    </location>
</feature>
<evidence type="ECO:0000256" key="7">
    <source>
        <dbReference type="ARBA" id="ARBA00023015"/>
    </source>
</evidence>
<evidence type="ECO:0000256" key="11">
    <source>
        <dbReference type="PROSITE-ProRule" id="PRU00042"/>
    </source>
</evidence>
<dbReference type="GO" id="GO:0000977">
    <property type="term" value="F:RNA polymerase II transcription regulatory region sequence-specific DNA binding"/>
    <property type="evidence" value="ECO:0007669"/>
    <property type="project" value="TreeGrafter"/>
</dbReference>
<evidence type="ECO:0000313" key="14">
    <source>
        <dbReference type="Ensembl" id="ENSSORP00005015544.1"/>
    </source>
</evidence>
<dbReference type="PANTHER" id="PTHR14196:SF12">
    <property type="entry name" value="ZINC FINGER PROTEIN 208-LIKE"/>
    <property type="match status" value="1"/>
</dbReference>
<dbReference type="Gene3D" id="3.30.160.60">
    <property type="entry name" value="Classic Zinc Finger"/>
    <property type="match status" value="5"/>
</dbReference>
<feature type="compositionally biased region" description="Polar residues" evidence="12">
    <location>
        <begin position="11"/>
        <end position="21"/>
    </location>
</feature>
<evidence type="ECO:0000256" key="3">
    <source>
        <dbReference type="ARBA" id="ARBA00022723"/>
    </source>
</evidence>
<keyword evidence="7" id="KW-0805">Transcription regulation</keyword>
<evidence type="ECO:0000256" key="12">
    <source>
        <dbReference type="SAM" id="MobiDB-lite"/>
    </source>
</evidence>
<keyword evidence="6" id="KW-0862">Zinc</keyword>
<reference evidence="14" key="1">
    <citation type="submission" date="2019-06" db="EMBL/GenBank/DDBJ databases">
        <authorList>
            <consortium name="Wellcome Sanger Institute Data Sharing"/>
        </authorList>
    </citation>
    <scope>NUCLEOTIDE SEQUENCE [LARGE SCALE GENOMIC DNA]</scope>
</reference>
<evidence type="ECO:0000256" key="9">
    <source>
        <dbReference type="ARBA" id="ARBA00023163"/>
    </source>
</evidence>
<keyword evidence="5 11" id="KW-0863">Zinc-finger</keyword>
<proteinExistence type="inferred from homology"/>
<dbReference type="GO" id="GO:0000981">
    <property type="term" value="F:DNA-binding transcription factor activity, RNA polymerase II-specific"/>
    <property type="evidence" value="ECO:0007669"/>
    <property type="project" value="TreeGrafter"/>
</dbReference>
<name>A0A672ZFD9_9TELE</name>
<dbReference type="GO" id="GO:0005634">
    <property type="term" value="C:nucleus"/>
    <property type="evidence" value="ECO:0007669"/>
    <property type="project" value="UniProtKB-SubCell"/>
</dbReference>
<evidence type="ECO:0000256" key="1">
    <source>
        <dbReference type="ARBA" id="ARBA00004123"/>
    </source>
</evidence>
<organism evidence="14 15">
    <name type="scientific">Sphaeramia orbicularis</name>
    <name type="common">orbiculate cardinalfish</name>
    <dbReference type="NCBI Taxonomy" id="375764"/>
    <lineage>
        <taxon>Eukaryota</taxon>
        <taxon>Metazoa</taxon>
        <taxon>Chordata</taxon>
        <taxon>Craniata</taxon>
        <taxon>Vertebrata</taxon>
        <taxon>Euteleostomi</taxon>
        <taxon>Actinopterygii</taxon>
        <taxon>Neopterygii</taxon>
        <taxon>Teleostei</taxon>
        <taxon>Neoteleostei</taxon>
        <taxon>Acanthomorphata</taxon>
        <taxon>Gobiaria</taxon>
        <taxon>Kurtiformes</taxon>
        <taxon>Apogonoidei</taxon>
        <taxon>Apogonidae</taxon>
        <taxon>Apogoninae</taxon>
        <taxon>Sphaeramia</taxon>
    </lineage>
</organism>
<sequence>CHFSNYMGFTVKSSQLNQTQTEENKVETNKGDFGGSEPSSSFHPHRHLQRKTDEQNEDCEEIEDSDEDQTLNHKLESKLPTYSSTQQMETEIDGDDGRGSEPDIILEPMDTHTGQKLVGSSECEQSDDAADEELALSQIGRDEPNRESKRSADGDVKVKKTYPCDVCSKSFDRPCRLQIHQRTHTGERPFQCPDCDKSFRSKALLSAHERTHSGERPFCCHDCGKCFLHNQTHVDELPHRCPDCGKPFRRKDKLMEHMRIHTGEKPYQCALCDATFRWRAGLNAHQQNHTVDEAL</sequence>
<feature type="compositionally biased region" description="Acidic residues" evidence="12">
    <location>
        <begin position="124"/>
        <end position="134"/>
    </location>
</feature>
<dbReference type="FunFam" id="3.30.160.60:FF:000761">
    <property type="entry name" value="Zinc finger protein 449"/>
    <property type="match status" value="1"/>
</dbReference>
<evidence type="ECO:0000256" key="10">
    <source>
        <dbReference type="ARBA" id="ARBA00023242"/>
    </source>
</evidence>
<keyword evidence="4" id="KW-0677">Repeat</keyword>
<comment type="subcellular location">
    <subcellularLocation>
        <location evidence="1">Nucleus</location>
    </subcellularLocation>
</comment>
<keyword evidence="9" id="KW-0804">Transcription</keyword>
<keyword evidence="3" id="KW-0479">Metal-binding</keyword>
<accession>A0A672ZFD9</accession>
<keyword evidence="10" id="KW-0539">Nucleus</keyword>
<evidence type="ECO:0000259" key="13">
    <source>
        <dbReference type="PROSITE" id="PS50157"/>
    </source>
</evidence>